<dbReference type="InterPro" id="IPR000182">
    <property type="entry name" value="GNAT_dom"/>
</dbReference>
<feature type="domain" description="N-acetyltransferase" evidence="1">
    <location>
        <begin position="24"/>
        <end position="178"/>
    </location>
</feature>
<dbReference type="InterPro" id="IPR016181">
    <property type="entry name" value="Acyl_CoA_acyltransferase"/>
</dbReference>
<sequence length="181" mass="21463">MSAKIYKNIFLKVSEIEPEVLRRYMLSEVGEKAKDKLFNYLRDLSESYPDFENWFYNKVIPEVGSKKGEREIIVVVSKIEGHPQVILTGIAILKNKEQEKKICTFRIHEDYRDSGIGSELFEKCFEYLGTRKPIITISSDRKEMFENHIKKFDFFETEVLKDYYKDNTIEYVYNGLLTNKK</sequence>
<dbReference type="PROSITE" id="PS51186">
    <property type="entry name" value="GNAT"/>
    <property type="match status" value="1"/>
</dbReference>
<organism evidence="2 3">
    <name type="scientific">Paenibacillus whitsoniae</name>
    <dbReference type="NCBI Taxonomy" id="2496558"/>
    <lineage>
        <taxon>Bacteria</taxon>
        <taxon>Bacillati</taxon>
        <taxon>Bacillota</taxon>
        <taxon>Bacilli</taxon>
        <taxon>Bacillales</taxon>
        <taxon>Paenibacillaceae</taxon>
        <taxon>Paenibacillus</taxon>
    </lineage>
</organism>
<evidence type="ECO:0000313" key="3">
    <source>
        <dbReference type="Proteomes" id="UP000276128"/>
    </source>
</evidence>
<name>A0A3S0I9S1_9BACL</name>
<gene>
    <name evidence="2" type="ORF">EJQ19_18540</name>
</gene>
<dbReference type="Pfam" id="PF00583">
    <property type="entry name" value="Acetyltransf_1"/>
    <property type="match status" value="1"/>
</dbReference>
<evidence type="ECO:0000259" key="1">
    <source>
        <dbReference type="PROSITE" id="PS51186"/>
    </source>
</evidence>
<comment type="caution">
    <text evidence="2">The sequence shown here is derived from an EMBL/GenBank/DDBJ whole genome shotgun (WGS) entry which is preliminary data.</text>
</comment>
<dbReference type="AlphaFoldDB" id="A0A3S0I9S1"/>
<protein>
    <recommendedName>
        <fullName evidence="1">N-acetyltransferase domain-containing protein</fullName>
    </recommendedName>
</protein>
<dbReference type="Proteomes" id="UP000276128">
    <property type="component" value="Unassembled WGS sequence"/>
</dbReference>
<proteinExistence type="predicted"/>
<dbReference type="OrthoDB" id="1949423at2"/>
<dbReference type="GO" id="GO:0016747">
    <property type="term" value="F:acyltransferase activity, transferring groups other than amino-acyl groups"/>
    <property type="evidence" value="ECO:0007669"/>
    <property type="project" value="InterPro"/>
</dbReference>
<dbReference type="RefSeq" id="WP_126142733.1">
    <property type="nucleotide sequence ID" value="NZ_RXHU01000055.1"/>
</dbReference>
<dbReference type="Gene3D" id="3.40.630.30">
    <property type="match status" value="1"/>
</dbReference>
<reference evidence="2 3" key="1">
    <citation type="submission" date="2018-12" db="EMBL/GenBank/DDBJ databases">
        <title>Bacillus ochoae sp. nov., Paenibacillus whitsoniae sp. nov., Paenibacillus spiritus sp. nov. Isolated from the Mars Exploration Rover during spacecraft assembly.</title>
        <authorList>
            <person name="Seuylemezian A."/>
            <person name="Vaishampayan P."/>
        </authorList>
    </citation>
    <scope>NUCLEOTIDE SEQUENCE [LARGE SCALE GENOMIC DNA]</scope>
    <source>
        <strain evidence="2 3">MER 54</strain>
    </source>
</reference>
<dbReference type="CDD" id="cd04301">
    <property type="entry name" value="NAT_SF"/>
    <property type="match status" value="1"/>
</dbReference>
<keyword evidence="3" id="KW-1185">Reference proteome</keyword>
<evidence type="ECO:0000313" key="2">
    <source>
        <dbReference type="EMBL" id="RTE08237.1"/>
    </source>
</evidence>
<dbReference type="SUPFAM" id="SSF55729">
    <property type="entry name" value="Acyl-CoA N-acyltransferases (Nat)"/>
    <property type="match status" value="1"/>
</dbReference>
<accession>A0A3S0I9S1</accession>
<dbReference type="EMBL" id="RXHU01000055">
    <property type="protein sequence ID" value="RTE08237.1"/>
    <property type="molecule type" value="Genomic_DNA"/>
</dbReference>